<dbReference type="PANTHER" id="PTHR47843:SF5">
    <property type="entry name" value="BTB_POZ DOMAIN PROTEIN"/>
    <property type="match status" value="1"/>
</dbReference>
<dbReference type="Gene3D" id="3.30.710.10">
    <property type="entry name" value="Potassium Channel Kv1.1, Chain A"/>
    <property type="match status" value="1"/>
</dbReference>
<feature type="domain" description="BTB" evidence="1">
    <location>
        <begin position="7"/>
        <end position="74"/>
    </location>
</feature>
<dbReference type="AlphaFoldDB" id="A0AAN8A3W4"/>
<comment type="caution">
    <text evidence="2">The sequence shown here is derived from an EMBL/GenBank/DDBJ whole genome shotgun (WGS) entry which is preliminary data.</text>
</comment>
<dbReference type="PROSITE" id="PS50097">
    <property type="entry name" value="BTB"/>
    <property type="match status" value="1"/>
</dbReference>
<accession>A0AAN8A3W4</accession>
<dbReference type="CDD" id="cd18186">
    <property type="entry name" value="BTB_POZ_ZBTB_KLHL-like"/>
    <property type="match status" value="1"/>
</dbReference>
<evidence type="ECO:0000259" key="1">
    <source>
        <dbReference type="PROSITE" id="PS50097"/>
    </source>
</evidence>
<dbReference type="Pfam" id="PF00651">
    <property type="entry name" value="BTB"/>
    <property type="match status" value="1"/>
</dbReference>
<sequence>MASEKYSDLTIECDGRKFKVHRVVMCSASPVIAGACDNNMKEREEGVIEHNEYDADTVERMIQYVYTQTYDVDKAGPSGAAEDMVKPAFHDTTSADINDVLIAHARVFVIGDYYDLPGLKVLAVERFAEAATAVWKLEGFIDVIKEIAVEHITELMQSDEFAGNLATMEGVQNFTVDLLRSLVHHHIGEVKVLKGGLQDALDLLDSGMENFKTLRVALTAEKARANGSEQRLQSYAQQLALLMQRHAHGLRQ</sequence>
<dbReference type="SUPFAM" id="SSF54695">
    <property type="entry name" value="POZ domain"/>
    <property type="match status" value="1"/>
</dbReference>
<evidence type="ECO:0000313" key="3">
    <source>
        <dbReference type="Proteomes" id="UP001310594"/>
    </source>
</evidence>
<dbReference type="InterPro" id="IPR000210">
    <property type="entry name" value="BTB/POZ_dom"/>
</dbReference>
<dbReference type="PANTHER" id="PTHR47843">
    <property type="entry name" value="BTB DOMAIN-CONTAINING PROTEIN-RELATED"/>
    <property type="match status" value="1"/>
</dbReference>
<reference evidence="2" key="1">
    <citation type="submission" date="2023-08" db="EMBL/GenBank/DDBJ databases">
        <title>Black Yeasts Isolated from many extreme environments.</title>
        <authorList>
            <person name="Coleine C."/>
            <person name="Stajich J.E."/>
            <person name="Selbmann L."/>
        </authorList>
    </citation>
    <scope>NUCLEOTIDE SEQUENCE</scope>
    <source>
        <strain evidence="2">CCFEE 5810</strain>
    </source>
</reference>
<name>A0AAN8A3W4_9PEZI</name>
<evidence type="ECO:0000313" key="2">
    <source>
        <dbReference type="EMBL" id="KAK5702905.1"/>
    </source>
</evidence>
<proteinExistence type="predicted"/>
<dbReference type="EMBL" id="JAVRQU010000005">
    <property type="protein sequence ID" value="KAK5702905.1"/>
    <property type="molecule type" value="Genomic_DNA"/>
</dbReference>
<dbReference type="Proteomes" id="UP001310594">
    <property type="component" value="Unassembled WGS sequence"/>
</dbReference>
<dbReference type="InterPro" id="IPR011333">
    <property type="entry name" value="SKP1/BTB/POZ_sf"/>
</dbReference>
<protein>
    <recommendedName>
        <fullName evidence="1">BTB domain-containing protein</fullName>
    </recommendedName>
</protein>
<organism evidence="2 3">
    <name type="scientific">Elasticomyces elasticus</name>
    <dbReference type="NCBI Taxonomy" id="574655"/>
    <lineage>
        <taxon>Eukaryota</taxon>
        <taxon>Fungi</taxon>
        <taxon>Dikarya</taxon>
        <taxon>Ascomycota</taxon>
        <taxon>Pezizomycotina</taxon>
        <taxon>Dothideomycetes</taxon>
        <taxon>Dothideomycetidae</taxon>
        <taxon>Mycosphaerellales</taxon>
        <taxon>Teratosphaeriaceae</taxon>
        <taxon>Elasticomyces</taxon>
    </lineage>
</organism>
<dbReference type="SMART" id="SM00225">
    <property type="entry name" value="BTB"/>
    <property type="match status" value="1"/>
</dbReference>
<gene>
    <name evidence="2" type="ORF">LTR97_003851</name>
</gene>